<dbReference type="RefSeq" id="WP_002333896.1">
    <property type="nucleotide sequence ID" value="NZ_CP050485.1"/>
</dbReference>
<accession>A0AAE7MMY1</accession>
<sequence length="72" mass="8137">MNKGIADIAKIQQILEQSTAKELSTNTGISLSNIKKWKSGERSIERMNLTDAIKLTDYANRNLSAEIVTWRE</sequence>
<name>A0AAE7MMY1_ENTGA</name>
<protein>
    <submittedName>
        <fullName evidence="1">Uncharacterized protein</fullName>
    </submittedName>
</protein>
<organism evidence="1 2">
    <name type="scientific">Enterococcus gallinarum</name>
    <dbReference type="NCBI Taxonomy" id="1353"/>
    <lineage>
        <taxon>Bacteria</taxon>
        <taxon>Bacillati</taxon>
        <taxon>Bacillota</taxon>
        <taxon>Bacilli</taxon>
        <taxon>Lactobacillales</taxon>
        <taxon>Enterococcaceae</taxon>
        <taxon>Enterococcus</taxon>
    </lineage>
</organism>
<proteinExistence type="predicted"/>
<reference evidence="1 2" key="1">
    <citation type="submission" date="2020-03" db="EMBL/GenBank/DDBJ databases">
        <title>Characterization of ganglioside-mimicking enterococci.</title>
        <authorList>
            <person name="Patry R.T."/>
            <person name="Nothaft H."/>
            <person name="Bridger R."/>
            <person name="Shajahan A."/>
            <person name="Huynh S."/>
            <person name="Sanchez S."/>
            <person name="Azadi P."/>
            <person name="Cooper K."/>
            <person name="Miller W.G."/>
            <person name="Parker C.T."/>
            <person name="Wells L."/>
            <person name="Szymanski C.M."/>
        </authorList>
    </citation>
    <scope>NUCLEOTIDE SEQUENCE [LARGE SCALE GENOMIC DNA]</scope>
    <source>
        <strain evidence="1 2">EGM181</strain>
    </source>
</reference>
<dbReference type="AlphaFoldDB" id="A0AAE7MMY1"/>
<gene>
    <name evidence="1" type="ORF">EGM181_03745</name>
</gene>
<evidence type="ECO:0000313" key="1">
    <source>
        <dbReference type="EMBL" id="QOG26430.1"/>
    </source>
</evidence>
<evidence type="ECO:0000313" key="2">
    <source>
        <dbReference type="Proteomes" id="UP000516696"/>
    </source>
</evidence>
<dbReference type="EMBL" id="CP050485">
    <property type="protein sequence ID" value="QOG26430.1"/>
    <property type="molecule type" value="Genomic_DNA"/>
</dbReference>
<dbReference type="Proteomes" id="UP000516696">
    <property type="component" value="Chromosome"/>
</dbReference>